<dbReference type="AlphaFoldDB" id="A0AAF0D392"/>
<proteinExistence type="predicted"/>
<dbReference type="InterPro" id="IPR045504">
    <property type="entry name" value="DUF6487"/>
</dbReference>
<feature type="domain" description="Zinc-ribbon" evidence="1">
    <location>
        <begin position="116"/>
        <end position="136"/>
    </location>
</feature>
<dbReference type="Pfam" id="PF20097">
    <property type="entry name" value="DUF6487"/>
    <property type="match status" value="1"/>
</dbReference>
<feature type="domain" description="DUF6487" evidence="2">
    <location>
        <begin position="34"/>
        <end position="93"/>
    </location>
</feature>
<gene>
    <name evidence="3" type="ORF">OdinLCB4_002655</name>
</gene>
<organism evidence="3 4">
    <name type="scientific">Odinarchaeota yellowstonii (strain LCB_4)</name>
    <dbReference type="NCBI Taxonomy" id="1841599"/>
    <lineage>
        <taxon>Archaea</taxon>
        <taxon>Promethearchaeati</taxon>
        <taxon>Candidatus Odinarchaeota</taxon>
        <taxon>Candidatus Odinarchaeia</taxon>
        <taxon>Candidatus Odinarchaeales</taxon>
        <taxon>Candidatus Odinarchaeaceae</taxon>
        <taxon>Candidatus Odinarchaeum</taxon>
    </lineage>
</organism>
<dbReference type="Pfam" id="PF13240">
    <property type="entry name" value="Zn_Ribbon_1"/>
    <property type="match status" value="1"/>
</dbReference>
<evidence type="ECO:0000259" key="2">
    <source>
        <dbReference type="Pfam" id="PF20097"/>
    </source>
</evidence>
<reference evidence="3" key="2">
    <citation type="journal article" date="2022" name="Nat. Microbiol.">
        <title>A closed Candidatus Odinarchaeum chromosome exposes Asgard archaeal viruses.</title>
        <authorList>
            <person name="Tamarit D."/>
            <person name="Caceres E.F."/>
            <person name="Krupovic M."/>
            <person name="Nijland R."/>
            <person name="Eme L."/>
            <person name="Robinson N.P."/>
            <person name="Ettema T.J.G."/>
        </authorList>
    </citation>
    <scope>NUCLEOTIDE SEQUENCE</scope>
    <source>
        <strain evidence="3">LCB_4</strain>
    </source>
</reference>
<accession>A0AAF0D392</accession>
<reference evidence="3" key="1">
    <citation type="journal article" date="2017" name="Nature">
        <title>Asgard archaea illuminate the origin of eukaryotic cellular complexity.</title>
        <authorList>
            <person name="Zaremba-Niedzwiedzka K."/>
            <person name="Caceres E.F."/>
            <person name="Saw J.H."/>
            <person name="Backstrom D."/>
            <person name="Juzokaite L."/>
            <person name="Vancaester E."/>
            <person name="Seitz K.W."/>
            <person name="Anantharaman K."/>
            <person name="Starnawski P."/>
            <person name="Kjeldsen K.U."/>
            <person name="Scott M.B."/>
            <person name="Nunoura T."/>
            <person name="Banfield J.F."/>
            <person name="Schramm A."/>
            <person name="Baker B.J."/>
            <person name="Spang A."/>
            <person name="Ettema T.J.G."/>
        </authorList>
    </citation>
    <scope>NUCLEOTIDE SEQUENCE</scope>
    <source>
        <strain evidence="3">LCB_4</strain>
    </source>
</reference>
<dbReference type="Proteomes" id="UP000186851">
    <property type="component" value="Chromosome"/>
</dbReference>
<dbReference type="KEGG" id="oyw:OdinLCB4_002655"/>
<evidence type="ECO:0000313" key="3">
    <source>
        <dbReference type="EMBL" id="WEU40834.1"/>
    </source>
</evidence>
<protein>
    <submittedName>
        <fullName evidence="3">PF20097 family protein</fullName>
    </submittedName>
</protein>
<name>A0AAF0D392_ODILC</name>
<dbReference type="InterPro" id="IPR026870">
    <property type="entry name" value="Zinc_ribbon_dom"/>
</dbReference>
<dbReference type="EMBL" id="CP091871">
    <property type="protein sequence ID" value="WEU40834.1"/>
    <property type="molecule type" value="Genomic_DNA"/>
</dbReference>
<evidence type="ECO:0000313" key="4">
    <source>
        <dbReference type="Proteomes" id="UP000186851"/>
    </source>
</evidence>
<evidence type="ECO:0000259" key="1">
    <source>
        <dbReference type="Pfam" id="PF13240"/>
    </source>
</evidence>
<sequence length="152" mass="17351">MWCEDCKRVFEAENLIACPVCGSTHIQKLQKIFCPVCGVEMKPGYISVPLKIDWRDKWVKSCEPKITLVEQSSKQGWLRRVAYYCNDCGSFFIYKAVKNVEACKVSAKKTLIGNLCPQCGSEVIEKVNFCPFCGFKFPSDDDKKISRVKFNI</sequence>